<evidence type="ECO:0000256" key="2">
    <source>
        <dbReference type="SAM" id="MobiDB-lite"/>
    </source>
</evidence>
<dbReference type="SUPFAM" id="SSF55961">
    <property type="entry name" value="Bet v1-like"/>
    <property type="match status" value="1"/>
</dbReference>
<gene>
    <name evidence="4" type="ORF">FDP22_11200</name>
</gene>
<dbReference type="PANTHER" id="PTHR38600">
    <property type="entry name" value="TRANSCRIPTIONAL REGULATORY PROTEIN"/>
    <property type="match status" value="1"/>
</dbReference>
<dbReference type="AlphaFoldDB" id="A0A5B8G1E2"/>
<dbReference type="InterPro" id="IPR013538">
    <property type="entry name" value="ASHA1/2-like_C"/>
</dbReference>
<dbReference type="NCBIfam" id="NF033788">
    <property type="entry name" value="HTH_metalloreg"/>
    <property type="match status" value="1"/>
</dbReference>
<dbReference type="SMART" id="SM00418">
    <property type="entry name" value="HTH_ARSR"/>
    <property type="match status" value="1"/>
</dbReference>
<accession>A0A5B8G1E2</accession>
<dbReference type="InterPro" id="IPR023393">
    <property type="entry name" value="START-like_dom_sf"/>
</dbReference>
<sequence length="307" mass="32802">MPGDKNLDTIFGALADPTRRAILSRVRRQPARIGDLAQPFAMTLAAVSKHVKVLEAAGLIRREVHGRTHVCHAVPGAALPALAWLESASGHAPGPEAPRPSSREARAAPGQRGQARTAAQAGTPAARPADPRPVRPREAGAQKGSPMSIQERITAARMLPHSPATVFAALIDARSAPSWVFEAYETPASGDTERFVEIDPRPGGHFRLIRSGPEGSHYRRGTFLELSRGEYLIFTYADGPETAESEQVQVELYPESGGCVIVVSHALEPGQPERGARLQNGWARLLEALAWHLGPASTEATGAEDEA</sequence>
<protein>
    <submittedName>
        <fullName evidence="4">Metalloregulator ArsR/SmtB family transcription factor</fullName>
    </submittedName>
</protein>
<evidence type="ECO:0000256" key="1">
    <source>
        <dbReference type="ARBA" id="ARBA00006817"/>
    </source>
</evidence>
<reference evidence="4 5" key="1">
    <citation type="submission" date="2019-06" db="EMBL/GenBank/DDBJ databases">
        <title>Genome sequence of Rhodobacteraceae bacterium D4M1.</title>
        <authorList>
            <person name="Cao J."/>
        </authorList>
    </citation>
    <scope>NUCLEOTIDE SEQUENCE [LARGE SCALE GENOMIC DNA]</scope>
    <source>
        <strain evidence="4 5">D4M1</strain>
    </source>
</reference>
<comment type="similarity">
    <text evidence="1">Belongs to the AHA1 family.</text>
</comment>
<proteinExistence type="inferred from homology"/>
<dbReference type="PANTHER" id="PTHR38600:SF2">
    <property type="entry name" value="SLL0088 PROTEIN"/>
    <property type="match status" value="1"/>
</dbReference>
<keyword evidence="5" id="KW-1185">Reference proteome</keyword>
<dbReference type="PROSITE" id="PS50987">
    <property type="entry name" value="HTH_ARSR_2"/>
    <property type="match status" value="1"/>
</dbReference>
<evidence type="ECO:0000313" key="4">
    <source>
        <dbReference type="EMBL" id="QDL92293.1"/>
    </source>
</evidence>
<dbReference type="OrthoDB" id="9790747at2"/>
<feature type="compositionally biased region" description="Low complexity" evidence="2">
    <location>
        <begin position="107"/>
        <end position="128"/>
    </location>
</feature>
<dbReference type="SUPFAM" id="SSF46785">
    <property type="entry name" value="Winged helix' DNA-binding domain"/>
    <property type="match status" value="1"/>
</dbReference>
<evidence type="ECO:0000313" key="5">
    <source>
        <dbReference type="Proteomes" id="UP000305888"/>
    </source>
</evidence>
<feature type="domain" description="HTH arsR-type" evidence="3">
    <location>
        <begin position="1"/>
        <end position="96"/>
    </location>
</feature>
<feature type="region of interest" description="Disordered" evidence="2">
    <location>
        <begin position="89"/>
        <end position="147"/>
    </location>
</feature>
<name>A0A5B8G1E2_9RHOB</name>
<dbReference type="Gene3D" id="3.30.530.20">
    <property type="match status" value="1"/>
</dbReference>
<dbReference type="EMBL" id="CP040818">
    <property type="protein sequence ID" value="QDL92293.1"/>
    <property type="molecule type" value="Genomic_DNA"/>
</dbReference>
<dbReference type="Gene3D" id="1.10.10.10">
    <property type="entry name" value="Winged helix-like DNA-binding domain superfamily/Winged helix DNA-binding domain"/>
    <property type="match status" value="1"/>
</dbReference>
<dbReference type="GO" id="GO:0003700">
    <property type="term" value="F:DNA-binding transcription factor activity"/>
    <property type="evidence" value="ECO:0007669"/>
    <property type="project" value="InterPro"/>
</dbReference>
<dbReference type="Pfam" id="PF12840">
    <property type="entry name" value="HTH_20"/>
    <property type="match status" value="1"/>
</dbReference>
<dbReference type="InterPro" id="IPR011991">
    <property type="entry name" value="ArsR-like_HTH"/>
</dbReference>
<dbReference type="CDD" id="cd00090">
    <property type="entry name" value="HTH_ARSR"/>
    <property type="match status" value="1"/>
</dbReference>
<dbReference type="CDD" id="cd07814">
    <property type="entry name" value="SRPBCC_CalC_Aha1-like"/>
    <property type="match status" value="1"/>
</dbReference>
<dbReference type="InterPro" id="IPR036388">
    <property type="entry name" value="WH-like_DNA-bd_sf"/>
</dbReference>
<dbReference type="Pfam" id="PF08327">
    <property type="entry name" value="AHSA1"/>
    <property type="match status" value="1"/>
</dbReference>
<evidence type="ECO:0000259" key="3">
    <source>
        <dbReference type="PROSITE" id="PS50987"/>
    </source>
</evidence>
<dbReference type="RefSeq" id="WP_138572981.1">
    <property type="nucleotide sequence ID" value="NZ_CP040818.1"/>
</dbReference>
<dbReference type="InterPro" id="IPR001845">
    <property type="entry name" value="HTH_ArsR_DNA-bd_dom"/>
</dbReference>
<organism evidence="4 5">
    <name type="scientific">Paroceanicella profunda</name>
    <dbReference type="NCBI Taxonomy" id="2579971"/>
    <lineage>
        <taxon>Bacteria</taxon>
        <taxon>Pseudomonadati</taxon>
        <taxon>Pseudomonadota</taxon>
        <taxon>Alphaproteobacteria</taxon>
        <taxon>Rhodobacterales</taxon>
        <taxon>Paracoccaceae</taxon>
        <taxon>Paroceanicella</taxon>
    </lineage>
</organism>
<feature type="compositionally biased region" description="Basic and acidic residues" evidence="2">
    <location>
        <begin position="129"/>
        <end position="140"/>
    </location>
</feature>
<dbReference type="Proteomes" id="UP000305888">
    <property type="component" value="Chromosome"/>
</dbReference>
<dbReference type="InterPro" id="IPR036390">
    <property type="entry name" value="WH_DNA-bd_sf"/>
</dbReference>
<dbReference type="KEGG" id="ppru:FDP22_11200"/>